<comment type="caution">
    <text evidence="1">The sequence shown here is derived from an EMBL/GenBank/DDBJ whole genome shotgun (WGS) entry which is preliminary data.</text>
</comment>
<proteinExistence type="predicted"/>
<accession>A0A5J4QS60</accession>
<gene>
    <name evidence="1" type="ORF">EZS27_026278</name>
</gene>
<dbReference type="EMBL" id="SNRY01002582">
    <property type="protein sequence ID" value="KAA6324392.1"/>
    <property type="molecule type" value="Genomic_DNA"/>
</dbReference>
<evidence type="ECO:0000313" key="1">
    <source>
        <dbReference type="EMBL" id="KAA6324392.1"/>
    </source>
</evidence>
<reference evidence="1" key="1">
    <citation type="submission" date="2019-03" db="EMBL/GenBank/DDBJ databases">
        <title>Single cell metagenomics reveals metabolic interactions within the superorganism composed of flagellate Streblomastix strix and complex community of Bacteroidetes bacteria on its surface.</title>
        <authorList>
            <person name="Treitli S.C."/>
            <person name="Kolisko M."/>
            <person name="Husnik F."/>
            <person name="Keeling P."/>
            <person name="Hampl V."/>
        </authorList>
    </citation>
    <scope>NUCLEOTIDE SEQUENCE</scope>
    <source>
        <strain evidence="1">STM</strain>
    </source>
</reference>
<name>A0A5J4QS60_9ZZZZ</name>
<feature type="non-terminal residue" evidence="1">
    <location>
        <position position="1"/>
    </location>
</feature>
<dbReference type="AlphaFoldDB" id="A0A5J4QS60"/>
<sequence>LHFPLSNQLERYSMGWVMRIALLNDLFENACFNKRTFNNANFCLKPRLSAGFSKR</sequence>
<protein>
    <submittedName>
        <fullName evidence="1">Uncharacterized protein</fullName>
    </submittedName>
</protein>
<organism evidence="1">
    <name type="scientific">termite gut metagenome</name>
    <dbReference type="NCBI Taxonomy" id="433724"/>
    <lineage>
        <taxon>unclassified sequences</taxon>
        <taxon>metagenomes</taxon>
        <taxon>organismal metagenomes</taxon>
    </lineage>
</organism>